<gene>
    <name evidence="8" type="ORF">ATP06_0234595</name>
    <name evidence="7" type="ORF">AVL48_37410</name>
</gene>
<name>A0A154MH42_9PSEU</name>
<evidence type="ECO:0000256" key="3">
    <source>
        <dbReference type="ARBA" id="ARBA00022989"/>
    </source>
</evidence>
<feature type="transmembrane region" description="Helical" evidence="5">
    <location>
        <begin position="59"/>
        <end position="76"/>
    </location>
</feature>
<dbReference type="InterPro" id="IPR050367">
    <property type="entry name" value="APC_superfamily"/>
</dbReference>
<feature type="transmembrane region" description="Helical" evidence="5">
    <location>
        <begin position="296"/>
        <end position="316"/>
    </location>
</feature>
<dbReference type="Proteomes" id="UP000186883">
    <property type="component" value="Unassembled WGS sequence"/>
</dbReference>
<feature type="transmembrane region" description="Helical" evidence="5">
    <location>
        <begin position="132"/>
        <end position="153"/>
    </location>
</feature>
<proteinExistence type="predicted"/>
<evidence type="ECO:0000256" key="2">
    <source>
        <dbReference type="ARBA" id="ARBA00022692"/>
    </source>
</evidence>
<feature type="transmembrane region" description="Helical" evidence="5">
    <location>
        <begin position="411"/>
        <end position="432"/>
    </location>
</feature>
<dbReference type="PANTHER" id="PTHR42770:SF16">
    <property type="entry name" value="AMINO ACID PERMEASE"/>
    <property type="match status" value="1"/>
</dbReference>
<feature type="transmembrane region" description="Helical" evidence="5">
    <location>
        <begin position="205"/>
        <end position="229"/>
    </location>
</feature>
<feature type="transmembrane region" description="Helical" evidence="5">
    <location>
        <begin position="25"/>
        <end position="47"/>
    </location>
</feature>
<sequence length="475" mass="49044">MSQQRKERKQEVTAGLDRTLGVPQIVFMVVAMAAPLTVFAGLIPLMLGSGNGIGTPIDFVIVGVVLVLFTVGYSAMTPEVRNAGAFYSYIQRGFGTGIGLGAATLALVTYSLLIVSVSAYLGAAARNVIETFFGVSVPWWCLAAAGLGAIGYLGYRNVEVSARVLGALLVAEVGIVAVVDLAIVLRGGDHGLSAHPLTWDAFTSGATGTGIMFAVFGFVGFEATAVFRSEAKDPDRTIPKATYIAVVLIAVIYAFSSWAMINGLGVARAVEAAAHDPEGLAPGLATRYLSRAAHDVMQVLLVTSFFACVLTAHNVVARYLFTLGRQGALPVSLGVVHPAHRSPHVASLLTSGVIGALLAATAIAGLEPVVEIYAWFGGAGTLGLIVLLALTSAAVVVHFRRAGTATVWTGTVAPALALGALGTILVLVIGNFELLIGSRTGANVFLAVVAAAFAGGLGWAALLSRRRPDIYAALE</sequence>
<dbReference type="PANTHER" id="PTHR42770">
    <property type="entry name" value="AMINO ACID TRANSPORTER-RELATED"/>
    <property type="match status" value="1"/>
</dbReference>
<evidence type="ECO:0000313" key="10">
    <source>
        <dbReference type="Proteomes" id="UP000186883"/>
    </source>
</evidence>
<feature type="transmembrane region" description="Helical" evidence="5">
    <location>
        <begin position="165"/>
        <end position="185"/>
    </location>
</feature>
<dbReference type="RefSeq" id="WP_061989665.1">
    <property type="nucleotide sequence ID" value="NZ_FOPQ01000026.1"/>
</dbReference>
<evidence type="ECO:0000256" key="5">
    <source>
        <dbReference type="SAM" id="Phobius"/>
    </source>
</evidence>
<organism evidence="7 9">
    <name type="scientific">Amycolatopsis regifaucium</name>
    <dbReference type="NCBI Taxonomy" id="546365"/>
    <lineage>
        <taxon>Bacteria</taxon>
        <taxon>Bacillati</taxon>
        <taxon>Actinomycetota</taxon>
        <taxon>Actinomycetes</taxon>
        <taxon>Pseudonocardiales</taxon>
        <taxon>Pseudonocardiaceae</taxon>
        <taxon>Amycolatopsis</taxon>
    </lineage>
</organism>
<evidence type="ECO:0000313" key="9">
    <source>
        <dbReference type="Proteomes" id="UP000076321"/>
    </source>
</evidence>
<dbReference type="Gene3D" id="1.20.1740.10">
    <property type="entry name" value="Amino acid/polyamine transporter I"/>
    <property type="match status" value="1"/>
</dbReference>
<evidence type="ECO:0000313" key="7">
    <source>
        <dbReference type="EMBL" id="KZB82839.1"/>
    </source>
</evidence>
<evidence type="ECO:0000256" key="4">
    <source>
        <dbReference type="ARBA" id="ARBA00023136"/>
    </source>
</evidence>
<keyword evidence="2 5" id="KW-0812">Transmembrane</keyword>
<evidence type="ECO:0000259" key="6">
    <source>
        <dbReference type="Pfam" id="PF00324"/>
    </source>
</evidence>
<protein>
    <submittedName>
        <fullName evidence="7">Amino acid transporter</fullName>
    </submittedName>
</protein>
<dbReference type="InterPro" id="IPR004841">
    <property type="entry name" value="AA-permease/SLC12A_dom"/>
</dbReference>
<feature type="transmembrane region" description="Helical" evidence="5">
    <location>
        <begin position="345"/>
        <end position="366"/>
    </location>
</feature>
<feature type="transmembrane region" description="Helical" evidence="5">
    <location>
        <begin position="97"/>
        <end position="120"/>
    </location>
</feature>
<feature type="transmembrane region" description="Helical" evidence="5">
    <location>
        <begin position="241"/>
        <end position="261"/>
    </location>
</feature>
<comment type="subcellular location">
    <subcellularLocation>
        <location evidence="1">Membrane</location>
        <topology evidence="1">Multi-pass membrane protein</topology>
    </subcellularLocation>
</comment>
<evidence type="ECO:0000313" key="8">
    <source>
        <dbReference type="EMBL" id="OKA03767.1"/>
    </source>
</evidence>
<dbReference type="PIRSF" id="PIRSF006060">
    <property type="entry name" value="AA_transporter"/>
    <property type="match status" value="1"/>
</dbReference>
<dbReference type="AlphaFoldDB" id="A0A154MH42"/>
<feature type="transmembrane region" description="Helical" evidence="5">
    <location>
        <begin position="372"/>
        <end position="399"/>
    </location>
</feature>
<keyword evidence="3 5" id="KW-1133">Transmembrane helix</keyword>
<keyword evidence="10" id="KW-1185">Reference proteome</keyword>
<keyword evidence="4 5" id="KW-0472">Membrane</keyword>
<dbReference type="EMBL" id="LQCI01000029">
    <property type="protein sequence ID" value="KZB82839.1"/>
    <property type="molecule type" value="Genomic_DNA"/>
</dbReference>
<dbReference type="Proteomes" id="UP000076321">
    <property type="component" value="Unassembled WGS sequence"/>
</dbReference>
<accession>A0A154MH42</accession>
<dbReference type="EMBL" id="LOBU02000028">
    <property type="protein sequence ID" value="OKA03767.1"/>
    <property type="molecule type" value="Genomic_DNA"/>
</dbReference>
<evidence type="ECO:0000256" key="1">
    <source>
        <dbReference type="ARBA" id="ARBA00004141"/>
    </source>
</evidence>
<feature type="domain" description="Amino acid permease/ SLC12A" evidence="6">
    <location>
        <begin position="25"/>
        <end position="434"/>
    </location>
</feature>
<reference evidence="8 10" key="2">
    <citation type="submission" date="2016-11" db="EMBL/GenBank/DDBJ databases">
        <title>Genome sequencing of Amycolatopsis regifaucium.</title>
        <authorList>
            <person name="Mayilraj S."/>
            <person name="Kaur N."/>
        </authorList>
    </citation>
    <scope>NUCLEOTIDE SEQUENCE [LARGE SCALE GENOMIC DNA]</scope>
    <source>
        <strain evidence="8 10">GY080</strain>
    </source>
</reference>
<feature type="transmembrane region" description="Helical" evidence="5">
    <location>
        <begin position="444"/>
        <end position="463"/>
    </location>
</feature>
<comment type="caution">
    <text evidence="7">The sequence shown here is derived from an EMBL/GenBank/DDBJ whole genome shotgun (WGS) entry which is preliminary data.</text>
</comment>
<dbReference type="GO" id="GO:0022857">
    <property type="term" value="F:transmembrane transporter activity"/>
    <property type="evidence" value="ECO:0007669"/>
    <property type="project" value="InterPro"/>
</dbReference>
<dbReference type="OrthoDB" id="137613at2"/>
<dbReference type="Pfam" id="PF00324">
    <property type="entry name" value="AA_permease"/>
    <property type="match status" value="1"/>
</dbReference>
<reference evidence="7 9" key="1">
    <citation type="submission" date="2015-12" db="EMBL/GenBank/DDBJ databases">
        <title>Amycolatopsis regifaucium genome sequencing and assembly.</title>
        <authorList>
            <person name="Mayilraj S."/>
        </authorList>
    </citation>
    <scope>NUCLEOTIDE SEQUENCE [LARGE SCALE GENOMIC DNA]</scope>
    <source>
        <strain evidence="7 9">GY080</strain>
    </source>
</reference>
<dbReference type="GO" id="GO:0005886">
    <property type="term" value="C:plasma membrane"/>
    <property type="evidence" value="ECO:0007669"/>
    <property type="project" value="UniProtKB-SubCell"/>
</dbReference>